<name>A0A382U927_9ZZZZ</name>
<organism evidence="2">
    <name type="scientific">marine metagenome</name>
    <dbReference type="NCBI Taxonomy" id="408172"/>
    <lineage>
        <taxon>unclassified sequences</taxon>
        <taxon>metagenomes</taxon>
        <taxon>ecological metagenomes</taxon>
    </lineage>
</organism>
<protein>
    <recommendedName>
        <fullName evidence="1">Pyridoxamine 5'-phosphate oxidase N-terminal domain-containing protein</fullName>
    </recommendedName>
</protein>
<dbReference type="Gene3D" id="2.30.110.10">
    <property type="entry name" value="Electron Transport, Fmn-binding Protein, Chain A"/>
    <property type="match status" value="1"/>
</dbReference>
<sequence>MKHISEFISKQNTLTLATEKNHDVFAAALFYVPIKNSESLLFVSKPNSEHMKNLELNRKCAASIQENNLDWGKIRGVQLKGTVNKAEQKHWKDYLDKFNYISKSDVLTNAMKKVVLYELKINWIRFIDNSEKFGNKTETKYN</sequence>
<dbReference type="Pfam" id="PF01243">
    <property type="entry name" value="PNPOx_N"/>
    <property type="match status" value="1"/>
</dbReference>
<evidence type="ECO:0000259" key="1">
    <source>
        <dbReference type="Pfam" id="PF01243"/>
    </source>
</evidence>
<dbReference type="InterPro" id="IPR012349">
    <property type="entry name" value="Split_barrel_FMN-bd"/>
</dbReference>
<feature type="domain" description="Pyridoxamine 5'-phosphate oxidase N-terminal" evidence="1">
    <location>
        <begin position="2"/>
        <end position="127"/>
    </location>
</feature>
<evidence type="ECO:0000313" key="2">
    <source>
        <dbReference type="EMBL" id="SVD30763.1"/>
    </source>
</evidence>
<reference evidence="2" key="1">
    <citation type="submission" date="2018-05" db="EMBL/GenBank/DDBJ databases">
        <authorList>
            <person name="Lanie J.A."/>
            <person name="Ng W.-L."/>
            <person name="Kazmierczak K.M."/>
            <person name="Andrzejewski T.M."/>
            <person name="Davidsen T.M."/>
            <person name="Wayne K.J."/>
            <person name="Tettelin H."/>
            <person name="Glass J.I."/>
            <person name="Rusch D."/>
            <person name="Podicherti R."/>
            <person name="Tsui H.-C.T."/>
            <person name="Winkler M.E."/>
        </authorList>
    </citation>
    <scope>NUCLEOTIDE SEQUENCE</scope>
</reference>
<gene>
    <name evidence="2" type="ORF">METZ01_LOCUS383617</name>
</gene>
<proteinExistence type="predicted"/>
<dbReference type="SUPFAM" id="SSF50475">
    <property type="entry name" value="FMN-binding split barrel"/>
    <property type="match status" value="1"/>
</dbReference>
<accession>A0A382U927</accession>
<dbReference type="InterPro" id="IPR011576">
    <property type="entry name" value="Pyridox_Oxase_N"/>
</dbReference>
<dbReference type="AlphaFoldDB" id="A0A382U927"/>
<dbReference type="EMBL" id="UINC01142435">
    <property type="protein sequence ID" value="SVD30763.1"/>
    <property type="molecule type" value="Genomic_DNA"/>
</dbReference>